<evidence type="ECO:0000256" key="1">
    <source>
        <dbReference type="ARBA" id="ARBA00022670"/>
    </source>
</evidence>
<keyword evidence="4 6" id="KW-0862">Zinc</keyword>
<accession>A0A4R2RQK2</accession>
<comment type="similarity">
    <text evidence="6">Belongs to the peptidase M3 family.</text>
</comment>
<dbReference type="GO" id="GO:0046872">
    <property type="term" value="F:metal ion binding"/>
    <property type="evidence" value="ECO:0007669"/>
    <property type="project" value="UniProtKB-UniRule"/>
</dbReference>
<dbReference type="Gene3D" id="1.10.1370.30">
    <property type="match status" value="1"/>
</dbReference>
<feature type="domain" description="Peptidase M3A/M3B catalytic" evidence="7">
    <location>
        <begin position="128"/>
        <end position="519"/>
    </location>
</feature>
<keyword evidence="3 6" id="KW-0378">Hydrolase</keyword>
<dbReference type="PANTHER" id="PTHR11804">
    <property type="entry name" value="PROTEASE M3 THIMET OLIGOPEPTIDASE-RELATED"/>
    <property type="match status" value="1"/>
</dbReference>
<dbReference type="OrthoDB" id="9762795at2"/>
<protein>
    <submittedName>
        <fullName evidence="8">Peptidyl-dipeptidase A</fullName>
    </submittedName>
</protein>
<sequence length="524" mass="61421">MTDRFLQEENNHLRKLSSMMTEAIWMVNTTGSQDWQDKEVEAESQYRLYCSDSKRFAMLKEKMVQAPEGSIERRQYERLHQSALENQLPAETLEEMVKLSSKLSNIFNTFRATVNGEKWTENQVRQVLLTNTDVALREKVWNASKAIGQEVASGLLELVRVRNQAAQSLGFEDFHQMSFDLQELNRDEVFAIFDDLKKLTDGPFQAMKDEIDHELRVQYGLSEDTPLQPWHYKDPFFQDAPVVPGADVSPFLKGRNVEKLTADTFTSMGMEIRDMLAKSDLYEREGKNQHAFCLDMDREGDVRVLCNIHDNQYWMETMLHEYGHAVYDKYIDRKIPFLLRTHAHIFTTEAVAMFFGRLVKNREWLSEIAQVDGDALDKIVLGLEKMQQRQMLITARWVITFVRFERELYRDPDQDLNKLWWEIVKEVQFVEPPNQVDEPHWASKIHFTIAPAYYQNYLLGELTASQFDQHIKQHISPTYFNKEVGNWFLKEIFFPGDRNGWSKLIENATGETLNPAHFVTQFVK</sequence>
<evidence type="ECO:0000256" key="4">
    <source>
        <dbReference type="ARBA" id="ARBA00022833"/>
    </source>
</evidence>
<dbReference type="PANTHER" id="PTHR11804:SF84">
    <property type="entry name" value="SACCHAROLYSIN"/>
    <property type="match status" value="1"/>
</dbReference>
<dbReference type="AlphaFoldDB" id="A0A4R2RQK2"/>
<dbReference type="GO" id="GO:0006518">
    <property type="term" value="P:peptide metabolic process"/>
    <property type="evidence" value="ECO:0007669"/>
    <property type="project" value="TreeGrafter"/>
</dbReference>
<keyword evidence="2 6" id="KW-0479">Metal-binding</keyword>
<evidence type="ECO:0000256" key="6">
    <source>
        <dbReference type="RuleBase" id="RU003435"/>
    </source>
</evidence>
<evidence type="ECO:0000259" key="7">
    <source>
        <dbReference type="Pfam" id="PF01432"/>
    </source>
</evidence>
<dbReference type="Pfam" id="PF01432">
    <property type="entry name" value="Peptidase_M3"/>
    <property type="match status" value="1"/>
</dbReference>
<dbReference type="InterPro" id="IPR001567">
    <property type="entry name" value="Pept_M3A_M3B_dom"/>
</dbReference>
<organism evidence="8 9">
    <name type="scientific">Baia soyae</name>
    <dbReference type="NCBI Taxonomy" id="1544746"/>
    <lineage>
        <taxon>Bacteria</taxon>
        <taxon>Bacillati</taxon>
        <taxon>Bacillota</taxon>
        <taxon>Bacilli</taxon>
        <taxon>Bacillales</taxon>
        <taxon>Thermoactinomycetaceae</taxon>
        <taxon>Baia</taxon>
    </lineage>
</organism>
<proteinExistence type="inferred from homology"/>
<dbReference type="GO" id="GO:0004222">
    <property type="term" value="F:metalloendopeptidase activity"/>
    <property type="evidence" value="ECO:0007669"/>
    <property type="project" value="InterPro"/>
</dbReference>
<evidence type="ECO:0000256" key="3">
    <source>
        <dbReference type="ARBA" id="ARBA00022801"/>
    </source>
</evidence>
<keyword evidence="9" id="KW-1185">Reference proteome</keyword>
<dbReference type="SUPFAM" id="SSF55486">
    <property type="entry name" value="Metalloproteases ('zincins'), catalytic domain"/>
    <property type="match status" value="1"/>
</dbReference>
<comment type="cofactor">
    <cofactor evidence="6">
        <name>Zn(2+)</name>
        <dbReference type="ChEBI" id="CHEBI:29105"/>
    </cofactor>
    <text evidence="6">Binds 1 zinc ion.</text>
</comment>
<keyword evidence="1 6" id="KW-0645">Protease</keyword>
<dbReference type="GO" id="GO:0006508">
    <property type="term" value="P:proteolysis"/>
    <property type="evidence" value="ECO:0007669"/>
    <property type="project" value="UniProtKB-KW"/>
</dbReference>
<dbReference type="EMBL" id="SLXV01000024">
    <property type="protein sequence ID" value="TCP66462.1"/>
    <property type="molecule type" value="Genomic_DNA"/>
</dbReference>
<evidence type="ECO:0000256" key="2">
    <source>
        <dbReference type="ARBA" id="ARBA00022723"/>
    </source>
</evidence>
<keyword evidence="5 6" id="KW-0482">Metalloprotease</keyword>
<evidence type="ECO:0000313" key="8">
    <source>
        <dbReference type="EMBL" id="TCP66462.1"/>
    </source>
</evidence>
<comment type="caution">
    <text evidence="8">The sequence shown here is derived from an EMBL/GenBank/DDBJ whole genome shotgun (WGS) entry which is preliminary data.</text>
</comment>
<dbReference type="RefSeq" id="WP_131849087.1">
    <property type="nucleotide sequence ID" value="NZ_SLXV01000024.1"/>
</dbReference>
<reference evidence="8 9" key="1">
    <citation type="submission" date="2019-03" db="EMBL/GenBank/DDBJ databases">
        <title>Genomic Encyclopedia of Type Strains, Phase IV (KMG-IV): sequencing the most valuable type-strain genomes for metagenomic binning, comparative biology and taxonomic classification.</title>
        <authorList>
            <person name="Goeker M."/>
        </authorList>
    </citation>
    <scope>NUCLEOTIDE SEQUENCE [LARGE SCALE GENOMIC DNA]</scope>
    <source>
        <strain evidence="8 9">DSM 46831</strain>
    </source>
</reference>
<evidence type="ECO:0000313" key="9">
    <source>
        <dbReference type="Proteomes" id="UP000294746"/>
    </source>
</evidence>
<dbReference type="InterPro" id="IPR045090">
    <property type="entry name" value="Pept_M3A_M3B"/>
</dbReference>
<evidence type="ECO:0000256" key="5">
    <source>
        <dbReference type="ARBA" id="ARBA00023049"/>
    </source>
</evidence>
<dbReference type="Proteomes" id="UP000294746">
    <property type="component" value="Unassembled WGS sequence"/>
</dbReference>
<name>A0A4R2RQK2_9BACL</name>
<gene>
    <name evidence="8" type="ORF">EDD57_12441</name>
</gene>